<feature type="signal peptide" evidence="2">
    <location>
        <begin position="1"/>
        <end position="18"/>
    </location>
</feature>
<accession>A0ABY4VA33</accession>
<sequence length="128" mass="14293">MKRKIAFLFVLCAGLAVAVQLSSYRNANLEEKPDEKLQNGASVSVKQKRNANEKTQEFTGSKGALIDMNIQRELSENEQYFSTISPGTGRTEQSEKVDNASITRMAKVELKNNLIGYYKANKEGKESK</sequence>
<evidence type="ECO:0000313" key="4">
    <source>
        <dbReference type="Proteomes" id="UP001055658"/>
    </source>
</evidence>
<dbReference type="RefSeq" id="WP_252083536.1">
    <property type="nucleotide sequence ID" value="NZ_CP092418.1"/>
</dbReference>
<reference evidence="3" key="1">
    <citation type="submission" date="2022-02" db="EMBL/GenBank/DDBJ databases">
        <title>Coral-associated bacteria.</title>
        <authorList>
            <person name="Tang K."/>
            <person name="Wang X."/>
        </authorList>
    </citation>
    <scope>NUCLEOTIDE SEQUENCE</scope>
    <source>
        <strain evidence="3">SCSIO 43006</strain>
    </source>
</reference>
<dbReference type="EMBL" id="CP092418">
    <property type="protein sequence ID" value="USD21133.1"/>
    <property type="molecule type" value="Genomic_DNA"/>
</dbReference>
<keyword evidence="2" id="KW-0732">Signal</keyword>
<feature type="chain" id="PRO_5046093338" evidence="2">
    <location>
        <begin position="19"/>
        <end position="128"/>
    </location>
</feature>
<protein>
    <submittedName>
        <fullName evidence="3">Uncharacterized protein</fullName>
    </submittedName>
</protein>
<dbReference type="Proteomes" id="UP001055658">
    <property type="component" value="Chromosome"/>
</dbReference>
<evidence type="ECO:0000256" key="2">
    <source>
        <dbReference type="SAM" id="SignalP"/>
    </source>
</evidence>
<evidence type="ECO:0000313" key="3">
    <source>
        <dbReference type="EMBL" id="USD21133.1"/>
    </source>
</evidence>
<gene>
    <name evidence="3" type="ORF">MJO52_19030</name>
</gene>
<proteinExistence type="predicted"/>
<feature type="region of interest" description="Disordered" evidence="1">
    <location>
        <begin position="32"/>
        <end position="58"/>
    </location>
</feature>
<evidence type="ECO:0000256" key="1">
    <source>
        <dbReference type="SAM" id="MobiDB-lite"/>
    </source>
</evidence>
<organism evidence="3 4">
    <name type="scientific">Microbulbifer variabilis</name>
    <dbReference type="NCBI Taxonomy" id="266805"/>
    <lineage>
        <taxon>Bacteria</taxon>
        <taxon>Pseudomonadati</taxon>
        <taxon>Pseudomonadota</taxon>
        <taxon>Gammaproteobacteria</taxon>
        <taxon>Cellvibrionales</taxon>
        <taxon>Microbulbiferaceae</taxon>
        <taxon>Microbulbifer</taxon>
    </lineage>
</organism>
<name>A0ABY4VA33_9GAMM</name>
<keyword evidence="4" id="KW-1185">Reference proteome</keyword>